<feature type="binding site" evidence="2">
    <location>
        <position position="302"/>
    </location>
    <ligand>
        <name>substrate</name>
    </ligand>
</feature>
<accession>A0A4Y9S9L6</accession>
<protein>
    <submittedName>
        <fullName evidence="4">UDP-2,4-diacetamido-2,4, 6-trideoxy-beta-L-altropyranose hydrolase</fullName>
        <ecNumber evidence="4">3.6.1.57</ecNumber>
    </submittedName>
</protein>
<dbReference type="GO" id="GO:0016758">
    <property type="term" value="F:hexosyltransferase activity"/>
    <property type="evidence" value="ECO:0007669"/>
    <property type="project" value="InterPro"/>
</dbReference>
<evidence type="ECO:0000313" key="5">
    <source>
        <dbReference type="Proteomes" id="UP000298438"/>
    </source>
</evidence>
<evidence type="ECO:0000256" key="1">
    <source>
        <dbReference type="PIRSR" id="PIRSR620023-1"/>
    </source>
</evidence>
<gene>
    <name evidence="4" type="primary">pseG</name>
    <name evidence="4" type="ORF">E4L96_13435</name>
</gene>
<dbReference type="EC" id="3.6.1.57" evidence="4"/>
<dbReference type="NCBIfam" id="TIGR03590">
    <property type="entry name" value="PseG"/>
    <property type="match status" value="1"/>
</dbReference>
<dbReference type="GO" id="GO:0016787">
    <property type="term" value="F:hydrolase activity"/>
    <property type="evidence" value="ECO:0007669"/>
    <property type="project" value="UniProtKB-KW"/>
</dbReference>
<keyword evidence="5" id="KW-1185">Reference proteome</keyword>
<feature type="active site" description="Proton acceptor" evidence="1">
    <location>
        <position position="19"/>
    </location>
</feature>
<feature type="domain" description="Glycosyl transferase family 28 C-terminal" evidence="3">
    <location>
        <begin position="244"/>
        <end position="351"/>
    </location>
</feature>
<dbReference type="Gene3D" id="3.40.50.2000">
    <property type="entry name" value="Glycogen Phosphorylase B"/>
    <property type="match status" value="1"/>
</dbReference>
<dbReference type="InterPro" id="IPR020023">
    <property type="entry name" value="PseG"/>
</dbReference>
<dbReference type="EMBL" id="SPVF01000166">
    <property type="protein sequence ID" value="TFW18185.1"/>
    <property type="molecule type" value="Genomic_DNA"/>
</dbReference>
<dbReference type="SUPFAM" id="SSF53756">
    <property type="entry name" value="UDP-Glycosyltransferase/glycogen phosphorylase"/>
    <property type="match status" value="1"/>
</dbReference>
<evidence type="ECO:0000256" key="2">
    <source>
        <dbReference type="PIRSR" id="PIRSR620023-2"/>
    </source>
</evidence>
<dbReference type="Proteomes" id="UP000298438">
    <property type="component" value="Unassembled WGS sequence"/>
</dbReference>
<dbReference type="OrthoDB" id="9788924at2"/>
<dbReference type="InterPro" id="IPR007235">
    <property type="entry name" value="Glyco_trans_28_C"/>
</dbReference>
<evidence type="ECO:0000259" key="3">
    <source>
        <dbReference type="Pfam" id="PF04101"/>
    </source>
</evidence>
<dbReference type="Gene3D" id="3.40.50.11190">
    <property type="match status" value="2"/>
</dbReference>
<reference evidence="4 5" key="1">
    <citation type="submission" date="2019-03" db="EMBL/GenBank/DDBJ databases">
        <title>Draft Genome Sequence of Massilia arenosa sp. nov., a Novel Massilia Species Isolated from a Sandy-loam Maize Soil.</title>
        <authorList>
            <person name="Raths R."/>
            <person name="Peta V."/>
            <person name="Bucking H."/>
        </authorList>
    </citation>
    <scope>NUCLEOTIDE SEQUENCE [LARGE SCALE GENOMIC DNA]</scope>
    <source>
        <strain evidence="4 5">MC02</strain>
    </source>
</reference>
<dbReference type="Pfam" id="PF04101">
    <property type="entry name" value="Glyco_tran_28_C"/>
    <property type="match status" value="1"/>
</dbReference>
<keyword evidence="4" id="KW-0378">Hydrolase</keyword>
<proteinExistence type="predicted"/>
<dbReference type="RefSeq" id="WP_135207740.1">
    <property type="nucleotide sequence ID" value="NZ_SPVF01000166.1"/>
</dbReference>
<dbReference type="AlphaFoldDB" id="A0A4Y9S9L6"/>
<comment type="caution">
    <text evidence="4">The sequence shown here is derived from an EMBL/GenBank/DDBJ whole genome shotgun (WGS) entry which is preliminary data.</text>
</comment>
<evidence type="ECO:0000313" key="4">
    <source>
        <dbReference type="EMBL" id="TFW18185.1"/>
    </source>
</evidence>
<organism evidence="4 5">
    <name type="scientific">Zemynaea arenosa</name>
    <dbReference type="NCBI Taxonomy" id="2561931"/>
    <lineage>
        <taxon>Bacteria</taxon>
        <taxon>Pseudomonadati</taxon>
        <taxon>Pseudomonadota</taxon>
        <taxon>Betaproteobacteria</taxon>
        <taxon>Burkholderiales</taxon>
        <taxon>Oxalobacteraceae</taxon>
        <taxon>Telluria group</taxon>
        <taxon>Zemynaea</taxon>
    </lineage>
</organism>
<sequence>MPHHVVFRADASLTIGSGHVMRCLSLADALARQGAQTAFVMRDCPGNLFDLVRTRGQTVLPLPADVDAPADAALTAERLAAWIAAPIDWLVVDHYALDARWERAVRAATRTDTAALHPDAPFALPAAARCEPMVAPSSAVDARAPNVRRMLAIDDLADRPHECDALLDQNLTTGGAARYDGLLPAHCERLVGPRFAMLQPPYAPLHQSCRPRQGPIRRLLIFFGGADRHGLTLRALQAALSLNRDDLTIDVVIGMSSPDNDQVRALAAPHKSVQVYCGLPSLAPFMAEADLAIGAGGATSWERLCLGLPSIVVTVAENQHEVTQLLAERKMVDWIGNPQDATTAALTAALQAKLATGNPPNWFPDYDQLIDGRGVERVCAVLMDKESRP</sequence>
<name>A0A4Y9S9L6_9BURK</name>